<proteinExistence type="predicted"/>
<organism evidence="3 4">
    <name type="scientific">Sphagnum troendelagicum</name>
    <dbReference type="NCBI Taxonomy" id="128251"/>
    <lineage>
        <taxon>Eukaryota</taxon>
        <taxon>Viridiplantae</taxon>
        <taxon>Streptophyta</taxon>
        <taxon>Embryophyta</taxon>
        <taxon>Bryophyta</taxon>
        <taxon>Sphagnophytina</taxon>
        <taxon>Sphagnopsida</taxon>
        <taxon>Sphagnales</taxon>
        <taxon>Sphagnaceae</taxon>
        <taxon>Sphagnum</taxon>
    </lineage>
</organism>
<evidence type="ECO:0000256" key="1">
    <source>
        <dbReference type="SAM" id="MobiDB-lite"/>
    </source>
</evidence>
<feature type="region of interest" description="Disordered" evidence="1">
    <location>
        <begin position="360"/>
        <end position="385"/>
    </location>
</feature>
<dbReference type="PANTHER" id="PTHR43254:SF3">
    <property type="entry name" value="C-TERMINAL BINDING PROTEIN AN"/>
    <property type="match status" value="1"/>
</dbReference>
<dbReference type="InterPro" id="IPR045015">
    <property type="entry name" value="AN-like"/>
</dbReference>
<reference evidence="3" key="1">
    <citation type="submission" date="2024-02" db="EMBL/GenBank/DDBJ databases">
        <authorList>
            <consortium name="ELIXIR-Norway"/>
            <consortium name="Elixir Norway"/>
        </authorList>
    </citation>
    <scope>NUCLEOTIDE SEQUENCE</scope>
</reference>
<feature type="region of interest" description="Disordered" evidence="1">
    <location>
        <begin position="401"/>
        <end position="488"/>
    </location>
</feature>
<dbReference type="InterPro" id="IPR006140">
    <property type="entry name" value="D-isomer_DH_NAD-bd"/>
</dbReference>
<name>A0ABP0U3X2_9BRYO</name>
<dbReference type="PANTHER" id="PTHR43254">
    <property type="entry name" value="C-TERMINAL BINDING PROTEIN AN-RELATED"/>
    <property type="match status" value="1"/>
</dbReference>
<dbReference type="SUPFAM" id="SSF51735">
    <property type="entry name" value="NAD(P)-binding Rossmann-fold domains"/>
    <property type="match status" value="1"/>
</dbReference>
<feature type="compositionally biased region" description="Basic and acidic residues" evidence="1">
    <location>
        <begin position="419"/>
        <end position="428"/>
    </location>
</feature>
<protein>
    <recommendedName>
        <fullName evidence="2">D-isomer specific 2-hydroxyacid dehydrogenase NAD-binding domain-containing protein</fullName>
    </recommendedName>
</protein>
<evidence type="ECO:0000259" key="2">
    <source>
        <dbReference type="Pfam" id="PF02826"/>
    </source>
</evidence>
<dbReference type="EMBL" id="OZ019911">
    <property type="protein sequence ID" value="CAK9212296.1"/>
    <property type="molecule type" value="Genomic_DNA"/>
</dbReference>
<gene>
    <name evidence="3" type="ORF">CSSPTR1EN2_LOCUS11165</name>
</gene>
<keyword evidence="4" id="KW-1185">Reference proteome</keyword>
<sequence length="651" mass="70146">MVSSSLESISAGGNGKEEPASLPLIVALNCLPDCRLEQEALAGVAVIEHVSLGQVAEGKIEAAAAVLVHSLAYLPRAAQRRLQPWQLILSLSCADKAVDSALANELGLQLVHVDSGRAEEIADTVMALLLGLLRHTHLLSSQGYASGGWLGTIHASCRGMRRCRGMVLGIVGTSASAYAVAIRSLAFRMNVIYFDPLEKKGGGGQSNKLFPPGVKKVETLKDLLSASDMVTLHCALTNDTVQLINADSLQYIKQGAVIVNTGSSYLIDDCALKQALNDGSVAGCALDGVEGPQWLEAWVRDIPNVLVLPRSADYSEEVWAEIRAKVVSVLCSFLVDGVIPTNAASEDDDDLQDIMWQEGHQDKSDKESLTRGGRNPDCQQLGDSSSGQELWHKQMFFQNADPLTLPEDSTMENTVGQGDMHHSHEKGGGKKGKRRSGRRKIQQPADAFTPQDQELNWVALPRDDRGASVSGRDSLVNSNSRFDSPADDKYKCGGETFGGQEGHPGGQSEDTLAIDKLKEGLVVALRMQSGPGYYVARQRGPGRGWCLDTMSNVTARDPAAQFLVVVRNRERIGLRSLAAGGKLLQANKKLEMVFVNHTFDVWESWMVDGANLADCSLTNSKFRSVNLDVSVEILAAVGEDDGVARWLHPGS</sequence>
<feature type="compositionally biased region" description="Basic residues" evidence="1">
    <location>
        <begin position="429"/>
        <end position="441"/>
    </location>
</feature>
<dbReference type="Gene3D" id="3.40.50.720">
    <property type="entry name" value="NAD(P)-binding Rossmann-like Domain"/>
    <property type="match status" value="2"/>
</dbReference>
<accession>A0ABP0U3X2</accession>
<evidence type="ECO:0000313" key="4">
    <source>
        <dbReference type="Proteomes" id="UP001497512"/>
    </source>
</evidence>
<dbReference type="Pfam" id="PF02826">
    <property type="entry name" value="2-Hacid_dh_C"/>
    <property type="match status" value="1"/>
</dbReference>
<dbReference type="InterPro" id="IPR036291">
    <property type="entry name" value="NAD(P)-bd_dom_sf"/>
</dbReference>
<evidence type="ECO:0000313" key="3">
    <source>
        <dbReference type="EMBL" id="CAK9212296.1"/>
    </source>
</evidence>
<dbReference type="Proteomes" id="UP001497512">
    <property type="component" value="Chromosome 19"/>
</dbReference>
<feature type="compositionally biased region" description="Basic and acidic residues" evidence="1">
    <location>
        <begin position="360"/>
        <end position="369"/>
    </location>
</feature>
<feature type="domain" description="D-isomer specific 2-hydroxyacid dehydrogenase NAD-binding" evidence="2">
    <location>
        <begin position="126"/>
        <end position="309"/>
    </location>
</feature>